<evidence type="ECO:0000313" key="1">
    <source>
        <dbReference type="EMBL" id="ODV67508.1"/>
    </source>
</evidence>
<protein>
    <submittedName>
        <fullName evidence="1">Uncharacterized protein</fullName>
    </submittedName>
</protein>
<dbReference type="Proteomes" id="UP000095085">
    <property type="component" value="Unassembled WGS sequence"/>
</dbReference>
<dbReference type="OrthoDB" id="4072599at2759"/>
<dbReference type="GeneID" id="30994633"/>
<name>A0A1E4RJR1_9ASCO</name>
<sequence>MWPFTSDKGKDTSEITKELPEHLQGFFEEKNPDRKLEGAHEVSPHQNRVNQVLYQHEKTNPDYSYQFDNYKRAESAKKVVGINCAELQQKVHECLRGWSFTEANHCNEEIKLSMECMKIQKEGLKKLYYDDCYNEKQCQQIRRVIDQLFVKNFGQFGDQVNEENQSKFNNDINGVFYKIWR</sequence>
<reference evidence="2" key="1">
    <citation type="submission" date="2016-05" db="EMBL/GenBank/DDBJ databases">
        <title>Comparative genomics of biotechnologically important yeasts.</title>
        <authorList>
            <consortium name="DOE Joint Genome Institute"/>
            <person name="Riley R."/>
            <person name="Haridas S."/>
            <person name="Wolfe K.H."/>
            <person name="Lopes M.R."/>
            <person name="Hittinger C.T."/>
            <person name="Goker M."/>
            <person name="Salamov A."/>
            <person name="Wisecaver J."/>
            <person name="Long T.M."/>
            <person name="Aerts A.L."/>
            <person name="Barry K."/>
            <person name="Choi C."/>
            <person name="Clum A."/>
            <person name="Coughlan A.Y."/>
            <person name="Deshpande S."/>
            <person name="Douglass A.P."/>
            <person name="Hanson S.J."/>
            <person name="Klenk H.-P."/>
            <person name="Labutti K."/>
            <person name="Lapidus A."/>
            <person name="Lindquist E."/>
            <person name="Lipzen A."/>
            <person name="Meier-Kolthoff J.P."/>
            <person name="Ohm R.A."/>
            <person name="Otillar R.P."/>
            <person name="Pangilinan J."/>
            <person name="Peng Y."/>
            <person name="Rokas A."/>
            <person name="Rosa C.A."/>
            <person name="Scheuner C."/>
            <person name="Sibirny A.A."/>
            <person name="Slot J.C."/>
            <person name="Stielow J.B."/>
            <person name="Sun H."/>
            <person name="Kurtzman C.P."/>
            <person name="Blackwell M."/>
            <person name="Grigoriev I.V."/>
            <person name="Jeffries T.W."/>
        </authorList>
    </citation>
    <scope>NUCLEOTIDE SEQUENCE [LARGE SCALE GENOMIC DNA]</scope>
    <source>
        <strain evidence="2">NRRL Y-1933</strain>
    </source>
</reference>
<dbReference type="STRING" id="984485.A0A1E4RJR1"/>
<dbReference type="EMBL" id="KV454540">
    <property type="protein sequence ID" value="ODV67508.1"/>
    <property type="molecule type" value="Genomic_DNA"/>
</dbReference>
<proteinExistence type="predicted"/>
<dbReference type="AlphaFoldDB" id="A0A1E4RJR1"/>
<dbReference type="RefSeq" id="XP_020076575.1">
    <property type="nucleotide sequence ID" value="XM_020220083.1"/>
</dbReference>
<accession>A0A1E4RJR1</accession>
<keyword evidence="2" id="KW-1185">Reference proteome</keyword>
<gene>
    <name evidence="1" type="ORF">HYPBUDRAFT_147838</name>
</gene>
<evidence type="ECO:0000313" key="2">
    <source>
        <dbReference type="Proteomes" id="UP000095085"/>
    </source>
</evidence>
<organism evidence="1 2">
    <name type="scientific">Hyphopichia burtonii NRRL Y-1933</name>
    <dbReference type="NCBI Taxonomy" id="984485"/>
    <lineage>
        <taxon>Eukaryota</taxon>
        <taxon>Fungi</taxon>
        <taxon>Dikarya</taxon>
        <taxon>Ascomycota</taxon>
        <taxon>Saccharomycotina</taxon>
        <taxon>Pichiomycetes</taxon>
        <taxon>Debaryomycetaceae</taxon>
        <taxon>Hyphopichia</taxon>
    </lineage>
</organism>